<gene>
    <name evidence="2" type="primary">casA</name>
    <name evidence="2" type="ORF">RIF23_18360</name>
</gene>
<reference evidence="3" key="1">
    <citation type="submission" date="2023-07" db="EMBL/GenBank/DDBJ databases">
        <title>Novel species in the genus Lipingzhangella isolated from Sambhar Salt Lake.</title>
        <authorList>
            <person name="Jiya N."/>
            <person name="Kajale S."/>
            <person name="Sharma A."/>
        </authorList>
    </citation>
    <scope>NUCLEOTIDE SEQUENCE [LARGE SCALE GENOMIC DNA]</scope>
    <source>
        <strain evidence="3">LS1_29</strain>
    </source>
</reference>
<dbReference type="RefSeq" id="WP_310913827.1">
    <property type="nucleotide sequence ID" value="NZ_JAVLVT010000010.1"/>
</dbReference>
<dbReference type="CDD" id="cd09729">
    <property type="entry name" value="Cse1_I-E"/>
    <property type="match status" value="1"/>
</dbReference>
<dbReference type="Proteomes" id="UP001250214">
    <property type="component" value="Unassembled WGS sequence"/>
</dbReference>
<name>A0ABU2HAF1_9ACTN</name>
<evidence type="ECO:0000313" key="3">
    <source>
        <dbReference type="Proteomes" id="UP001250214"/>
    </source>
</evidence>
<accession>A0ABU2HAF1</accession>
<proteinExistence type="predicted"/>
<feature type="region of interest" description="Disordered" evidence="1">
    <location>
        <begin position="226"/>
        <end position="245"/>
    </location>
</feature>
<protein>
    <submittedName>
        <fullName evidence="2">Type I-E CRISPR-associated protein Cse1/CasA</fullName>
    </submittedName>
</protein>
<dbReference type="Gene3D" id="1.10.132.100">
    <property type="match status" value="1"/>
</dbReference>
<dbReference type="Pfam" id="PF09481">
    <property type="entry name" value="CRISPR_Cse1"/>
    <property type="match status" value="1"/>
</dbReference>
<evidence type="ECO:0000313" key="2">
    <source>
        <dbReference type="EMBL" id="MDS1272256.1"/>
    </source>
</evidence>
<evidence type="ECO:0000256" key="1">
    <source>
        <dbReference type="SAM" id="MobiDB-lite"/>
    </source>
</evidence>
<organism evidence="2 3">
    <name type="scientific">Lipingzhangella rawalii</name>
    <dbReference type="NCBI Taxonomy" id="2055835"/>
    <lineage>
        <taxon>Bacteria</taxon>
        <taxon>Bacillati</taxon>
        <taxon>Actinomycetota</taxon>
        <taxon>Actinomycetes</taxon>
        <taxon>Streptosporangiales</taxon>
        <taxon>Nocardiopsidaceae</taxon>
        <taxon>Lipingzhangella</taxon>
    </lineage>
</organism>
<keyword evidence="3" id="KW-1185">Reference proteome</keyword>
<dbReference type="NCBIfam" id="TIGR02547">
    <property type="entry name" value="casA_cse1"/>
    <property type="match status" value="1"/>
</dbReference>
<dbReference type="EMBL" id="JAVLVT010000010">
    <property type="protein sequence ID" value="MDS1272256.1"/>
    <property type="molecule type" value="Genomic_DNA"/>
</dbReference>
<dbReference type="InterPro" id="IPR013381">
    <property type="entry name" value="CRISPR-assoc_prot_Cse1"/>
</dbReference>
<comment type="caution">
    <text evidence="2">The sequence shown here is derived from an EMBL/GenBank/DDBJ whole genome shotgun (WGS) entry which is preliminary data.</text>
</comment>
<sequence length="549" mass="60841">MAADPLSRSFDLTSEPWLPVQRLDGSMDVLSLRGVFTHAGTLRRIVGDLPTQEFALLRLLLAVLHDVTDGPEDPQHWCELWEQGLPLAAITEYLDTHRERFDLVHPETPFFQVAGLHTEKGEVSSLDRLVADVPTGNRFFTMRARGVDRLDFAEAARWLVHAQAYDPSGIKSGQVGDDRVSNGKGYPQGVAWAGNLGAIHVEGDTLRETLLLNLIATDTDNLRADEEDRPTWRFDPPGPGPLTGAQQVFRPYGLRDLYTWQGRRIRLSADQGGVYGVLLCYGDPLAAANMHTREPMTAWRRSPNQERKLGKSTVYLPQQHDPDRSAWRGLASLLVGGDSAGRQRGDAAERLPPLLLEWIARLSNETEVLDVQDLVRTRLVGAVYGTQQSVIDEVVADRLVMTVALLHQHNAELAWEAIAAVDDAETAVQVLGWLAADLAQAAGMEPDAHRTAARDRGFGALDGEFRDWLVSLRAGVDPEERRDAWQDTARRVIRGIGDELIEQAGETAWVGRLVDDGKTWLTSAHAENRFHRRLVQKLSRSSSDDTAGV</sequence>